<feature type="domain" description="Glycosyl transferase family 1" evidence="1">
    <location>
        <begin position="191"/>
        <end position="360"/>
    </location>
</feature>
<dbReference type="STRING" id="1094466.KQS_03460"/>
<dbReference type="PANTHER" id="PTHR45947:SF3">
    <property type="entry name" value="SULFOQUINOVOSYL TRANSFERASE SQD2"/>
    <property type="match status" value="1"/>
</dbReference>
<dbReference type="Proteomes" id="UP000007599">
    <property type="component" value="Chromosome I"/>
</dbReference>
<dbReference type="InterPro" id="IPR028098">
    <property type="entry name" value="Glyco_trans_4-like_N"/>
</dbReference>
<evidence type="ECO:0000313" key="4">
    <source>
        <dbReference type="Proteomes" id="UP000007599"/>
    </source>
</evidence>
<dbReference type="CDD" id="cd03801">
    <property type="entry name" value="GT4_PimA-like"/>
    <property type="match status" value="1"/>
</dbReference>
<dbReference type="PATRIC" id="fig|1094466.5.peg.682"/>
<evidence type="ECO:0000259" key="1">
    <source>
        <dbReference type="Pfam" id="PF00534"/>
    </source>
</evidence>
<dbReference type="AlphaFoldDB" id="H8XT81"/>
<dbReference type="eggNOG" id="COG0438">
    <property type="taxonomic scope" value="Bacteria"/>
</dbReference>
<dbReference type="Pfam" id="PF13439">
    <property type="entry name" value="Glyco_transf_4"/>
    <property type="match status" value="1"/>
</dbReference>
<dbReference type="Pfam" id="PF00534">
    <property type="entry name" value="Glycos_transf_1"/>
    <property type="match status" value="1"/>
</dbReference>
<reference evidence="3 4" key="1">
    <citation type="journal article" date="2012" name="J. Bacteriol.">
        <title>Complete Genome Sequence of Flavobacterium indicum GPSTA100-9T, Isolated from Warm Spring Water.</title>
        <authorList>
            <person name="Barbier P."/>
            <person name="Houel A."/>
            <person name="Loux V."/>
            <person name="Poulain J."/>
            <person name="Bernardet J.F."/>
            <person name="Touchon M."/>
            <person name="Duchaud E."/>
        </authorList>
    </citation>
    <scope>NUCLEOTIDE SEQUENCE [LARGE SCALE GENOMIC DNA]</scope>
    <source>
        <strain evidence="4">DSM 17447 / CIP 109464 / GPTSA100-9</strain>
    </source>
</reference>
<gene>
    <name evidence="3" type="ordered locus">KQS_03460</name>
</gene>
<keyword evidence="4" id="KW-1185">Reference proteome</keyword>
<evidence type="ECO:0000259" key="2">
    <source>
        <dbReference type="Pfam" id="PF13439"/>
    </source>
</evidence>
<dbReference type="HOGENOM" id="CLU_009583_2_3_10"/>
<keyword evidence="3" id="KW-0808">Transferase</keyword>
<protein>
    <submittedName>
        <fullName evidence="3">Glycosyl transferase, group 1 family protein</fullName>
    </submittedName>
</protein>
<dbReference type="Gene3D" id="3.40.50.2000">
    <property type="entry name" value="Glycogen Phosphorylase B"/>
    <property type="match status" value="2"/>
</dbReference>
<dbReference type="OrthoDB" id="502646at2"/>
<evidence type="ECO:0000313" key="3">
    <source>
        <dbReference type="EMBL" id="CCG52678.1"/>
    </source>
</evidence>
<dbReference type="InterPro" id="IPR050194">
    <property type="entry name" value="Glycosyltransferase_grp1"/>
</dbReference>
<dbReference type="EMBL" id="HE774682">
    <property type="protein sequence ID" value="CCG52678.1"/>
    <property type="molecule type" value="Genomic_DNA"/>
</dbReference>
<sequence length="386" mass="43926">MKIAFLTSEYPHEKTGNAGGIGTSIKTLANALTSLDHEVRVIVYGQKSDAIFNDGKIIVHQIKNIKFKGLSWYFTQKKIEKNINQLHFEGLIDVVEAPDWTGITSFIKPKKCPIVIKLHGSDTYFCYLDKRPVKRWNIFLEKRALQHANGFISVSKFTANLTNQLFNLEIPFKILPNGIDSNQFNANHSTNEYSSGKIVVLYFGTLIRKKGLLELPHIFNLVHEQNQTIELHLIGKDSPDIISGNSSTWQMMQELFTHNALEKVNYHGVIPYHEMKNKIASATICVFPTFAEALPVSWLEAMAMEKAIVASNIGWASEIISNHKDGVLINPKEHQLYANEIVNLINSTEKRIELSKHARSTIEQEFNIQKIAQSHIEYYNEIIKHD</sequence>
<name>H8XT81_FLAIG</name>
<dbReference type="PANTHER" id="PTHR45947">
    <property type="entry name" value="SULFOQUINOVOSYL TRANSFERASE SQD2"/>
    <property type="match status" value="1"/>
</dbReference>
<dbReference type="SUPFAM" id="SSF53756">
    <property type="entry name" value="UDP-Glycosyltransferase/glycogen phosphorylase"/>
    <property type="match status" value="1"/>
</dbReference>
<dbReference type="KEGG" id="fin:KQS_03460"/>
<feature type="domain" description="Glycosyltransferase subfamily 4-like N-terminal" evidence="2">
    <location>
        <begin position="19"/>
        <end position="182"/>
    </location>
</feature>
<proteinExistence type="predicted"/>
<dbReference type="GO" id="GO:0016757">
    <property type="term" value="F:glycosyltransferase activity"/>
    <property type="evidence" value="ECO:0007669"/>
    <property type="project" value="InterPro"/>
</dbReference>
<accession>H8XT81</accession>
<reference evidence="4" key="2">
    <citation type="submission" date="2012-03" db="EMBL/GenBank/DDBJ databases">
        <title>Complete genome sequence of Flavobacterium indicum GPTSA100-9T, isolated from warm spring water.</title>
        <authorList>
            <person name="Barbier P."/>
            <person name="Houel A."/>
            <person name="Loux V."/>
            <person name="Poulain J."/>
            <person name="Bernardet J.-F."/>
            <person name="Touchon M."/>
            <person name="Duchaud E."/>
        </authorList>
    </citation>
    <scope>NUCLEOTIDE SEQUENCE [LARGE SCALE GENOMIC DNA]</scope>
    <source>
        <strain evidence="4">DSM 17447 / CIP 109464 / GPTSA100-9</strain>
    </source>
</reference>
<organism evidence="3 4">
    <name type="scientific">Flavobacterium indicum (strain DSM 17447 / CIP 109464 / GPTSA100-9)</name>
    <dbReference type="NCBI Taxonomy" id="1094466"/>
    <lineage>
        <taxon>Bacteria</taxon>
        <taxon>Pseudomonadati</taxon>
        <taxon>Bacteroidota</taxon>
        <taxon>Flavobacteriia</taxon>
        <taxon>Flavobacteriales</taxon>
        <taxon>Flavobacteriaceae</taxon>
        <taxon>Flavobacterium</taxon>
    </lineage>
</organism>
<dbReference type="RefSeq" id="WP_014387820.1">
    <property type="nucleotide sequence ID" value="NC_017025.1"/>
</dbReference>
<dbReference type="InterPro" id="IPR001296">
    <property type="entry name" value="Glyco_trans_1"/>
</dbReference>